<feature type="domain" description="Gnk2-homologous" evidence="4">
    <location>
        <begin position="113"/>
        <end position="219"/>
    </location>
</feature>
<dbReference type="CDD" id="cd23509">
    <property type="entry name" value="Gnk2-like"/>
    <property type="match status" value="2"/>
</dbReference>
<dbReference type="Gene3D" id="3.30.430.20">
    <property type="entry name" value="Gnk2 domain, C-X8-C-X2-C motif"/>
    <property type="match status" value="2"/>
</dbReference>
<dbReference type="PROSITE" id="PS51473">
    <property type="entry name" value="GNK2"/>
    <property type="match status" value="1"/>
</dbReference>
<evidence type="ECO:0000256" key="2">
    <source>
        <dbReference type="ARBA" id="ARBA00022737"/>
    </source>
</evidence>
<accession>A0A2N9IH75</accession>
<gene>
    <name evidence="5" type="ORF">FSB_LOCUS51285</name>
</gene>
<evidence type="ECO:0000313" key="5">
    <source>
        <dbReference type="EMBL" id="SPD23403.1"/>
    </source>
</evidence>
<keyword evidence="2" id="KW-0677">Repeat</keyword>
<sequence>MSTSRLPLFFFYAILIHLVNNPTIIAQRDPYVLHDCSTSGNVTSNSSYRANLNTLLSSLSSHNQIDYGFYNFSAGENTNKVYATGLCRADLTPTDCRSCVNMSAHELLQLCPTQKEGSFHRHRVVSNVSEFNEVLKTLLYDLRVKAAAGGIYRKIANENANFQNNTVYGLMQCSPDLSEMDCSNCLVGAHNELLKCCNESQGTRILLPSCNLRIESNPFFGTTLVASPPPLSPPPPAKGTFPDTHLLCFSKHEFFFFIYFPKSNARDISI</sequence>
<proteinExistence type="predicted"/>
<evidence type="ECO:0000256" key="1">
    <source>
        <dbReference type="ARBA" id="ARBA00022729"/>
    </source>
</evidence>
<reference evidence="5" key="1">
    <citation type="submission" date="2018-02" db="EMBL/GenBank/DDBJ databases">
        <authorList>
            <person name="Cohen D.B."/>
            <person name="Kent A.D."/>
        </authorList>
    </citation>
    <scope>NUCLEOTIDE SEQUENCE</scope>
</reference>
<dbReference type="InterPro" id="IPR038408">
    <property type="entry name" value="GNK2_sf"/>
</dbReference>
<dbReference type="AlphaFoldDB" id="A0A2N9IH75"/>
<dbReference type="PANTHER" id="PTHR32099">
    <property type="entry name" value="CYSTEINE-RICH REPEAT SECRETORY PROTEIN"/>
    <property type="match status" value="1"/>
</dbReference>
<dbReference type="Pfam" id="PF01657">
    <property type="entry name" value="Stress-antifung"/>
    <property type="match status" value="2"/>
</dbReference>
<organism evidence="5">
    <name type="scientific">Fagus sylvatica</name>
    <name type="common">Beechnut</name>
    <dbReference type="NCBI Taxonomy" id="28930"/>
    <lineage>
        <taxon>Eukaryota</taxon>
        <taxon>Viridiplantae</taxon>
        <taxon>Streptophyta</taxon>
        <taxon>Embryophyta</taxon>
        <taxon>Tracheophyta</taxon>
        <taxon>Spermatophyta</taxon>
        <taxon>Magnoliopsida</taxon>
        <taxon>eudicotyledons</taxon>
        <taxon>Gunneridae</taxon>
        <taxon>Pentapetalae</taxon>
        <taxon>rosids</taxon>
        <taxon>fabids</taxon>
        <taxon>Fagales</taxon>
        <taxon>Fagaceae</taxon>
        <taxon>Fagus</taxon>
    </lineage>
</organism>
<evidence type="ECO:0000259" key="4">
    <source>
        <dbReference type="PROSITE" id="PS51473"/>
    </source>
</evidence>
<feature type="chain" id="PRO_5014873576" description="Gnk2-homologous domain-containing protein" evidence="3">
    <location>
        <begin position="27"/>
        <end position="270"/>
    </location>
</feature>
<protein>
    <recommendedName>
        <fullName evidence="4">Gnk2-homologous domain-containing protein</fullName>
    </recommendedName>
</protein>
<dbReference type="EMBL" id="OIVN01005639">
    <property type="protein sequence ID" value="SPD23403.1"/>
    <property type="molecule type" value="Genomic_DNA"/>
</dbReference>
<dbReference type="InterPro" id="IPR002902">
    <property type="entry name" value="GNK2"/>
</dbReference>
<dbReference type="PANTHER" id="PTHR32099:SF51">
    <property type="entry name" value="CYSTEINE-RICH RECEPTOR-LIKE PROTEIN KINASE 25 ISOFORM X1"/>
    <property type="match status" value="1"/>
</dbReference>
<dbReference type="FunFam" id="3.30.430.20:FF:000002">
    <property type="entry name" value="Cysteine-rich receptor-like protein kinase 10"/>
    <property type="match status" value="1"/>
</dbReference>
<evidence type="ECO:0000256" key="3">
    <source>
        <dbReference type="SAM" id="SignalP"/>
    </source>
</evidence>
<name>A0A2N9IH75_FAGSY</name>
<feature type="signal peptide" evidence="3">
    <location>
        <begin position="1"/>
        <end position="26"/>
    </location>
</feature>
<keyword evidence="1 3" id="KW-0732">Signal</keyword>